<feature type="transmembrane region" description="Helical" evidence="1">
    <location>
        <begin position="71"/>
        <end position="90"/>
    </location>
</feature>
<accession>A0A0P1BGV5</accession>
<dbReference type="Proteomes" id="UP000054845">
    <property type="component" value="Unassembled WGS sequence"/>
</dbReference>
<evidence type="ECO:0000256" key="1">
    <source>
        <dbReference type="SAM" id="Phobius"/>
    </source>
</evidence>
<keyword evidence="1" id="KW-0472">Membrane</keyword>
<dbReference type="PANTHER" id="PTHR42109">
    <property type="entry name" value="UNPLACED GENOMIC SCAFFOLD UM_SCAF_CONTIG_1.265, WHOLE GENOME SHOTGUN SEQUENCE"/>
    <property type="match status" value="1"/>
</dbReference>
<keyword evidence="3" id="KW-1185">Reference proteome</keyword>
<keyword evidence="1" id="KW-1133">Transmembrane helix</keyword>
<dbReference type="PANTHER" id="PTHR42109:SF2">
    <property type="entry name" value="INTEGRAL MEMBRANE PROTEIN"/>
    <property type="match status" value="1"/>
</dbReference>
<protein>
    <submittedName>
        <fullName evidence="2">Uncharacterized protein</fullName>
    </submittedName>
</protein>
<proteinExistence type="predicted"/>
<feature type="transmembrane region" description="Helical" evidence="1">
    <location>
        <begin position="40"/>
        <end position="65"/>
    </location>
</feature>
<feature type="transmembrane region" description="Helical" evidence="1">
    <location>
        <begin position="6"/>
        <end position="28"/>
    </location>
</feature>
<feature type="transmembrane region" description="Helical" evidence="1">
    <location>
        <begin position="230"/>
        <end position="252"/>
    </location>
</feature>
<keyword evidence="1" id="KW-0812">Transmembrane</keyword>
<evidence type="ECO:0000313" key="3">
    <source>
        <dbReference type="Proteomes" id="UP000054845"/>
    </source>
</evidence>
<reference evidence="2 3" key="1">
    <citation type="submission" date="2014-09" db="EMBL/GenBank/DDBJ databases">
        <authorList>
            <person name="Magalhaes I.L.F."/>
            <person name="Oliveira U."/>
            <person name="Santos F.R."/>
            <person name="Vidigal T.H.D.A."/>
            <person name="Brescovit A.D."/>
            <person name="Santos A.J."/>
        </authorList>
    </citation>
    <scope>NUCLEOTIDE SEQUENCE [LARGE SCALE GENOMIC DNA]</scope>
</reference>
<evidence type="ECO:0000313" key="2">
    <source>
        <dbReference type="EMBL" id="CEH14971.1"/>
    </source>
</evidence>
<feature type="transmembrane region" description="Helical" evidence="1">
    <location>
        <begin position="199"/>
        <end position="218"/>
    </location>
</feature>
<dbReference type="EMBL" id="CCYA01000250">
    <property type="protein sequence ID" value="CEH14971.1"/>
    <property type="molecule type" value="Genomic_DNA"/>
</dbReference>
<organism evidence="2 3">
    <name type="scientific">Ceraceosorus bombacis</name>
    <dbReference type="NCBI Taxonomy" id="401625"/>
    <lineage>
        <taxon>Eukaryota</taxon>
        <taxon>Fungi</taxon>
        <taxon>Dikarya</taxon>
        <taxon>Basidiomycota</taxon>
        <taxon>Ustilaginomycotina</taxon>
        <taxon>Exobasidiomycetes</taxon>
        <taxon>Ceraceosorales</taxon>
        <taxon>Ceraceosoraceae</taxon>
        <taxon>Ceraceosorus</taxon>
    </lineage>
</organism>
<dbReference type="OrthoDB" id="2560628at2759"/>
<feature type="transmembrane region" description="Helical" evidence="1">
    <location>
        <begin position="138"/>
        <end position="160"/>
    </location>
</feature>
<dbReference type="AlphaFoldDB" id="A0A0P1BGV5"/>
<name>A0A0P1BGV5_9BASI</name>
<sequence>MFAPLAIAGTVFLALYAILFVSILQLVISRPVKEGIGSRWFILFFHVLVRLASQAVAIAFGVLVWKEWQLLVVYLVLAVEGYFSLVLFMARQLVWFEHHAFGTSWLAPSEGEISKARKARGGEKRALWKRLLGGEGGVMPWIHWLLIGANAMIITGGSLLTSGKSDLSSSSGIAGAEANWSSNSNLQTCKVLRAVGQSIFLLINIALAASLASCAIRYKNSSMAKWHLTLVPLVVAWPFLAARGAFGIAQAVDDSLIYYNPAIYDQNGLSSHFVLVEYLAATMTEWIACALLLSTRHFDAPEPIEQKFDVESPLHVKTEPHSLSP</sequence>